<keyword evidence="2" id="KW-1185">Reference proteome</keyword>
<protein>
    <submittedName>
        <fullName evidence="1">Uncharacterized protein</fullName>
    </submittedName>
</protein>
<comment type="caution">
    <text evidence="1">The sequence shown here is derived from an EMBL/GenBank/DDBJ whole genome shotgun (WGS) entry which is preliminary data.</text>
</comment>
<proteinExistence type="predicted"/>
<gene>
    <name evidence="1" type="ORF">AVEN_213434_1</name>
</gene>
<evidence type="ECO:0000313" key="2">
    <source>
        <dbReference type="Proteomes" id="UP000499080"/>
    </source>
</evidence>
<dbReference type="AlphaFoldDB" id="A0A4Y2JX78"/>
<organism evidence="1 2">
    <name type="scientific">Araneus ventricosus</name>
    <name type="common">Orbweaver spider</name>
    <name type="synonym">Epeira ventricosa</name>
    <dbReference type="NCBI Taxonomy" id="182803"/>
    <lineage>
        <taxon>Eukaryota</taxon>
        <taxon>Metazoa</taxon>
        <taxon>Ecdysozoa</taxon>
        <taxon>Arthropoda</taxon>
        <taxon>Chelicerata</taxon>
        <taxon>Arachnida</taxon>
        <taxon>Araneae</taxon>
        <taxon>Araneomorphae</taxon>
        <taxon>Entelegynae</taxon>
        <taxon>Araneoidea</taxon>
        <taxon>Araneidae</taxon>
        <taxon>Araneus</taxon>
    </lineage>
</organism>
<dbReference type="Proteomes" id="UP000499080">
    <property type="component" value="Unassembled WGS sequence"/>
</dbReference>
<dbReference type="EMBL" id="BGPR01003913">
    <property type="protein sequence ID" value="GBM93862.1"/>
    <property type="molecule type" value="Genomic_DNA"/>
</dbReference>
<accession>A0A4Y2JX78</accession>
<reference evidence="1 2" key="1">
    <citation type="journal article" date="2019" name="Sci. Rep.">
        <title>Orb-weaving spider Araneus ventricosus genome elucidates the spidroin gene catalogue.</title>
        <authorList>
            <person name="Kono N."/>
            <person name="Nakamura H."/>
            <person name="Ohtoshi R."/>
            <person name="Moran D.A.P."/>
            <person name="Shinohara A."/>
            <person name="Yoshida Y."/>
            <person name="Fujiwara M."/>
            <person name="Mori M."/>
            <person name="Tomita M."/>
            <person name="Arakawa K."/>
        </authorList>
    </citation>
    <scope>NUCLEOTIDE SEQUENCE [LARGE SCALE GENOMIC DNA]</scope>
</reference>
<name>A0A4Y2JX78_ARAVE</name>
<sequence>MLSTWQNKLAIVVAEVFWQMFILIERRGEQTTIDNIYRCHKLSCEIKVVEIGPVVWTGGITEDVFPLKRYSDVLSTIGEISRGHMLPYETKVIEIGQWLWLGDLSSDFGN</sequence>
<evidence type="ECO:0000313" key="1">
    <source>
        <dbReference type="EMBL" id="GBM93862.1"/>
    </source>
</evidence>